<comment type="caution">
    <text evidence="2">The sequence shown here is derived from an EMBL/GenBank/DDBJ whole genome shotgun (WGS) entry which is preliminary data.</text>
</comment>
<protein>
    <recommendedName>
        <fullName evidence="1">DUF7924 domain-containing protein</fullName>
    </recommendedName>
</protein>
<dbReference type="AlphaFoldDB" id="A0A9P9J9V5"/>
<dbReference type="PANTHER" id="PTHR42470">
    <property type="entry name" value="VAST DOMAIN-CONTAINING PROTEIN"/>
    <property type="match status" value="1"/>
</dbReference>
<dbReference type="InterPro" id="IPR057684">
    <property type="entry name" value="DUF7924"/>
</dbReference>
<dbReference type="Proteomes" id="UP000717696">
    <property type="component" value="Unassembled WGS sequence"/>
</dbReference>
<proteinExistence type="predicted"/>
<feature type="domain" description="DUF7924" evidence="1">
    <location>
        <begin position="87"/>
        <end position="289"/>
    </location>
</feature>
<keyword evidence="3" id="KW-1185">Reference proteome</keyword>
<dbReference type="OrthoDB" id="5132737at2759"/>
<dbReference type="EMBL" id="JAGMUU010000003">
    <property type="protein sequence ID" value="KAH7157742.1"/>
    <property type="molecule type" value="Genomic_DNA"/>
</dbReference>
<sequence length="364" mass="41364">MQRTAPYVDARYEWILAAKDVFMRPCMKGISDQSIRLIHHLRHNPYVKPCGQRYAELIFKEASLFDESIQMGKNKPVVDQDPDRPWILLPTVKRLAADDKRLWALIESYNEPWTSCIPLAGLFPQPAYAVGFKQDVFTSEELARLSALFGDPVTGQPSIVLASHNMFFSFLTCEVRTTDPWLNMADRQNVHSAAISIGGIVELFRAAGRAHEIDREILAFSVSHDQTVMRIYGHYPVITDEKTAYHRYPIYAFTISPQCTKNRWSAYQFTMNMYDTWMPHHLAKLRRAINQLPLPPNADAAYADASYATTPQAVVSHAALPRAVVSPVRQLVSQDLTTRFDFCFSGLTGRLQEFQGFLGFQGLQ</sequence>
<evidence type="ECO:0000313" key="2">
    <source>
        <dbReference type="EMBL" id="KAH7157742.1"/>
    </source>
</evidence>
<gene>
    <name evidence="2" type="ORF">B0J13DRAFT_434754</name>
</gene>
<name>A0A9P9J9V5_9HYPO</name>
<organism evidence="2 3">
    <name type="scientific">Dactylonectria estremocensis</name>
    <dbReference type="NCBI Taxonomy" id="1079267"/>
    <lineage>
        <taxon>Eukaryota</taxon>
        <taxon>Fungi</taxon>
        <taxon>Dikarya</taxon>
        <taxon>Ascomycota</taxon>
        <taxon>Pezizomycotina</taxon>
        <taxon>Sordariomycetes</taxon>
        <taxon>Hypocreomycetidae</taxon>
        <taxon>Hypocreales</taxon>
        <taxon>Nectriaceae</taxon>
        <taxon>Dactylonectria</taxon>
    </lineage>
</organism>
<dbReference type="PANTHER" id="PTHR42470:SF2">
    <property type="match status" value="1"/>
</dbReference>
<reference evidence="2" key="1">
    <citation type="journal article" date="2021" name="Nat. Commun.">
        <title>Genetic determinants of endophytism in the Arabidopsis root mycobiome.</title>
        <authorList>
            <person name="Mesny F."/>
            <person name="Miyauchi S."/>
            <person name="Thiergart T."/>
            <person name="Pickel B."/>
            <person name="Atanasova L."/>
            <person name="Karlsson M."/>
            <person name="Huettel B."/>
            <person name="Barry K.W."/>
            <person name="Haridas S."/>
            <person name="Chen C."/>
            <person name="Bauer D."/>
            <person name="Andreopoulos W."/>
            <person name="Pangilinan J."/>
            <person name="LaButti K."/>
            <person name="Riley R."/>
            <person name="Lipzen A."/>
            <person name="Clum A."/>
            <person name="Drula E."/>
            <person name="Henrissat B."/>
            <person name="Kohler A."/>
            <person name="Grigoriev I.V."/>
            <person name="Martin F.M."/>
            <person name="Hacquard S."/>
        </authorList>
    </citation>
    <scope>NUCLEOTIDE SEQUENCE</scope>
    <source>
        <strain evidence="2">MPI-CAGE-AT-0021</strain>
    </source>
</reference>
<accession>A0A9P9J9V5</accession>
<evidence type="ECO:0000259" key="1">
    <source>
        <dbReference type="Pfam" id="PF25545"/>
    </source>
</evidence>
<evidence type="ECO:0000313" key="3">
    <source>
        <dbReference type="Proteomes" id="UP000717696"/>
    </source>
</evidence>
<dbReference type="Pfam" id="PF25545">
    <property type="entry name" value="DUF7924"/>
    <property type="match status" value="1"/>
</dbReference>